<protein>
    <submittedName>
        <fullName evidence="3">Nuclear transcription factor Y subunit alpha-like</fullName>
    </submittedName>
</protein>
<dbReference type="Gene3D" id="2.130.10.10">
    <property type="entry name" value="YVTN repeat-like/Quinoprotein amine dehydrogenase"/>
    <property type="match status" value="1"/>
</dbReference>
<dbReference type="Proteomes" id="UP000694843">
    <property type="component" value="Unplaced"/>
</dbReference>
<sequence>MPSQNSAVAAGDEQLQQMELLGAIGFSGEVRHALHLLPSGEIIFPLGAGVCIRQGMVGRVEQTAEGKIETELQHDLLRTGASAARSTGSSSSINNSISNGSKNSNNNSNNNGSNNSNNNKHNESLRTKSNLSGTSHEKHRTEARSREVTGRPRRGSDKSSKTDSSLSHVQDSLDSEYLAQGLQRRTQQRGCGVVGVRQLEELYRSMPSVNFDAIAKATRSVSTRVGVGSSSSVESLPPVQDKSHQKSTNGSEDLSGGTKHQEPVGGGGRRSSTNEVIGYQHSIGNDVQTGNIDSFRKESPSYNQDGSGGRFTQKAHNHFLRRHEILSGHKSRVTALAVSADGSIIVSAEEGQPAGQGLVCVWRRDVTGWALVGHHRGHPEGYLNLKS</sequence>
<gene>
    <name evidence="3" type="primary">LOC125177968</name>
</gene>
<organism evidence="2 3">
    <name type="scientific">Hyalella azteca</name>
    <name type="common">Amphipod</name>
    <dbReference type="NCBI Taxonomy" id="294128"/>
    <lineage>
        <taxon>Eukaryota</taxon>
        <taxon>Metazoa</taxon>
        <taxon>Ecdysozoa</taxon>
        <taxon>Arthropoda</taxon>
        <taxon>Crustacea</taxon>
        <taxon>Multicrustacea</taxon>
        <taxon>Malacostraca</taxon>
        <taxon>Eumalacostraca</taxon>
        <taxon>Peracarida</taxon>
        <taxon>Amphipoda</taxon>
        <taxon>Senticaudata</taxon>
        <taxon>Talitrida</taxon>
        <taxon>Talitroidea</taxon>
        <taxon>Hyalellidae</taxon>
        <taxon>Hyalella</taxon>
    </lineage>
</organism>
<feature type="region of interest" description="Disordered" evidence="1">
    <location>
        <begin position="79"/>
        <end position="170"/>
    </location>
</feature>
<feature type="region of interest" description="Disordered" evidence="1">
    <location>
        <begin position="228"/>
        <end position="309"/>
    </location>
</feature>
<dbReference type="SUPFAM" id="SSF50960">
    <property type="entry name" value="TolB, C-terminal domain"/>
    <property type="match status" value="1"/>
</dbReference>
<proteinExistence type="predicted"/>
<keyword evidence="2" id="KW-1185">Reference proteome</keyword>
<dbReference type="KEGG" id="hazt:125177968"/>
<feature type="compositionally biased region" description="Basic and acidic residues" evidence="1">
    <location>
        <begin position="135"/>
        <end position="161"/>
    </location>
</feature>
<evidence type="ECO:0000256" key="1">
    <source>
        <dbReference type="SAM" id="MobiDB-lite"/>
    </source>
</evidence>
<evidence type="ECO:0000313" key="3">
    <source>
        <dbReference type="RefSeq" id="XP_047736688.1"/>
    </source>
</evidence>
<dbReference type="GeneID" id="125177968"/>
<name>A0A979FJ21_HYAAZ</name>
<dbReference type="InterPro" id="IPR015943">
    <property type="entry name" value="WD40/YVTN_repeat-like_dom_sf"/>
</dbReference>
<feature type="non-terminal residue" evidence="3">
    <location>
        <position position="387"/>
    </location>
</feature>
<dbReference type="AlphaFoldDB" id="A0A979FJ21"/>
<feature type="compositionally biased region" description="Low complexity" evidence="1">
    <location>
        <begin position="89"/>
        <end position="119"/>
    </location>
</feature>
<evidence type="ECO:0000313" key="2">
    <source>
        <dbReference type="Proteomes" id="UP000694843"/>
    </source>
</evidence>
<accession>A0A979FJ21</accession>
<dbReference type="RefSeq" id="XP_047736688.1">
    <property type="nucleotide sequence ID" value="XM_047880732.1"/>
</dbReference>
<reference evidence="3" key="1">
    <citation type="submission" date="2025-08" db="UniProtKB">
        <authorList>
            <consortium name="RefSeq"/>
        </authorList>
    </citation>
    <scope>IDENTIFICATION</scope>
    <source>
        <tissue evidence="3">Whole organism</tissue>
    </source>
</reference>
<feature type="compositionally biased region" description="Polar residues" evidence="1">
    <location>
        <begin position="282"/>
        <end position="292"/>
    </location>
</feature>